<sequence>MVMGEGERAQQKCMMTMQQQPERSKPLHNFNLPYLKWGNQRFLRCMKVNSNGESTPATVPPHVDRRSNGYGAKAAGKKPRVDDGGIEAVREKLMYDLQTAADKMKVAMLQEGGEQQEQEEESGEGANAVRPWNLRTRRAACKAPIVTVNNGGGGGGGSSYSPMRNETAPAPMRSPRLRGTSVASPTTVEMKERPKFSVSLCRKEIEEDFKVMLGQRPPRRPKKRPRAVQKQLDTLFPGLWLSEVNAHSYKVPDVRETGKVKS</sequence>
<evidence type="ECO:0000256" key="1">
    <source>
        <dbReference type="SAM" id="MobiDB-lite"/>
    </source>
</evidence>
<evidence type="ECO:0000313" key="2">
    <source>
        <dbReference type="EMBL" id="KAK6921721.1"/>
    </source>
</evidence>
<name>A0AAN8Z218_9MAGN</name>
<dbReference type="PANTHER" id="PTHR33130:SF43">
    <property type="entry name" value="OS01G0688600 PROTEIN"/>
    <property type="match status" value="1"/>
</dbReference>
<reference evidence="2 3" key="1">
    <citation type="submission" date="2023-12" db="EMBL/GenBank/DDBJ databases">
        <title>A high-quality genome assembly for Dillenia turbinata (Dilleniales).</title>
        <authorList>
            <person name="Chanderbali A."/>
        </authorList>
    </citation>
    <scope>NUCLEOTIDE SEQUENCE [LARGE SCALE GENOMIC DNA]</scope>
    <source>
        <strain evidence="2">LSX21</strain>
        <tissue evidence="2">Leaf</tissue>
    </source>
</reference>
<feature type="region of interest" description="Disordered" evidence="1">
    <location>
        <begin position="53"/>
        <end position="81"/>
    </location>
</feature>
<dbReference type="PANTHER" id="PTHR33130">
    <property type="entry name" value="PUTATIVE (DUF1639)-RELATED"/>
    <property type="match status" value="1"/>
</dbReference>
<dbReference type="InterPro" id="IPR012438">
    <property type="entry name" value="DUF1639"/>
</dbReference>
<keyword evidence="3" id="KW-1185">Reference proteome</keyword>
<accession>A0AAN8Z218</accession>
<dbReference type="Proteomes" id="UP001370490">
    <property type="component" value="Unassembled WGS sequence"/>
</dbReference>
<dbReference type="EMBL" id="JBAMMX010000019">
    <property type="protein sequence ID" value="KAK6921721.1"/>
    <property type="molecule type" value="Genomic_DNA"/>
</dbReference>
<proteinExistence type="predicted"/>
<gene>
    <name evidence="2" type="ORF">RJ641_012228</name>
</gene>
<protein>
    <submittedName>
        <fullName evidence="2">Uncharacterized protein</fullName>
    </submittedName>
</protein>
<feature type="region of interest" description="Disordered" evidence="1">
    <location>
        <begin position="150"/>
        <end position="194"/>
    </location>
</feature>
<dbReference type="AlphaFoldDB" id="A0AAN8Z218"/>
<evidence type="ECO:0000313" key="3">
    <source>
        <dbReference type="Proteomes" id="UP001370490"/>
    </source>
</evidence>
<dbReference type="Pfam" id="PF07797">
    <property type="entry name" value="DUF1639"/>
    <property type="match status" value="1"/>
</dbReference>
<comment type="caution">
    <text evidence="2">The sequence shown here is derived from an EMBL/GenBank/DDBJ whole genome shotgun (WGS) entry which is preliminary data.</text>
</comment>
<organism evidence="2 3">
    <name type="scientific">Dillenia turbinata</name>
    <dbReference type="NCBI Taxonomy" id="194707"/>
    <lineage>
        <taxon>Eukaryota</taxon>
        <taxon>Viridiplantae</taxon>
        <taxon>Streptophyta</taxon>
        <taxon>Embryophyta</taxon>
        <taxon>Tracheophyta</taxon>
        <taxon>Spermatophyta</taxon>
        <taxon>Magnoliopsida</taxon>
        <taxon>eudicotyledons</taxon>
        <taxon>Gunneridae</taxon>
        <taxon>Pentapetalae</taxon>
        <taxon>Dilleniales</taxon>
        <taxon>Dilleniaceae</taxon>
        <taxon>Dillenia</taxon>
    </lineage>
</organism>